<keyword evidence="1" id="KW-0175">Coiled coil</keyword>
<gene>
    <name evidence="2" type="ORF">ATZ33_13810</name>
</gene>
<evidence type="ECO:0000313" key="3">
    <source>
        <dbReference type="Proteomes" id="UP000065511"/>
    </source>
</evidence>
<dbReference type="InterPro" id="IPR010310">
    <property type="entry name" value="T7SS_ESAT-6-like"/>
</dbReference>
<reference evidence="2 3" key="1">
    <citation type="submission" date="2015-12" db="EMBL/GenBank/DDBJ databases">
        <authorList>
            <person name="Lauer A."/>
            <person name="Humrighouse B."/>
            <person name="Loparev V."/>
            <person name="Shewmaker P.L."/>
            <person name="Whitney A.M."/>
            <person name="McLaughlin R.W."/>
        </authorList>
    </citation>
    <scope>NUCLEOTIDE SEQUENCE [LARGE SCALE GENOMIC DNA]</scope>
    <source>
        <strain evidence="2 3">LMG 23085</strain>
    </source>
</reference>
<proteinExistence type="predicted"/>
<evidence type="ECO:0000313" key="2">
    <source>
        <dbReference type="EMBL" id="ALS02423.1"/>
    </source>
</evidence>
<dbReference type="Proteomes" id="UP000065511">
    <property type="component" value="Chromosome"/>
</dbReference>
<sequence>MSDVKIDDTKLADAITKATLIQEKVGDALQKAQLVNNKLHGGAVWSGEAKDSCAAYLDIVVKYHKDIEKGLKKHEKVLKDLKKNIKKFEASGEVQAVKGL</sequence>
<feature type="coiled-coil region" evidence="1">
    <location>
        <begin position="64"/>
        <end position="91"/>
    </location>
</feature>
<organism evidence="2 3">
    <name type="scientific">Enterococcus silesiacus</name>
    <dbReference type="NCBI Taxonomy" id="332949"/>
    <lineage>
        <taxon>Bacteria</taxon>
        <taxon>Bacillati</taxon>
        <taxon>Bacillota</taxon>
        <taxon>Bacilli</taxon>
        <taxon>Lactobacillales</taxon>
        <taxon>Enterococcaceae</taxon>
        <taxon>Enterococcus</taxon>
    </lineage>
</organism>
<dbReference type="EMBL" id="CP013614">
    <property type="protein sequence ID" value="ALS02423.1"/>
    <property type="molecule type" value="Genomic_DNA"/>
</dbReference>
<dbReference type="Pfam" id="PF06013">
    <property type="entry name" value="WXG100"/>
    <property type="match status" value="1"/>
</dbReference>
<evidence type="ECO:0000256" key="1">
    <source>
        <dbReference type="SAM" id="Coils"/>
    </source>
</evidence>
<dbReference type="RefSeq" id="WP_071878826.1">
    <property type="nucleotide sequence ID" value="NZ_JXLC01000026.1"/>
</dbReference>
<name>A0ABN4J997_9ENTE</name>
<keyword evidence="3" id="KW-1185">Reference proteome</keyword>
<accession>A0ABN4J997</accession>
<protein>
    <recommendedName>
        <fullName evidence="4">WXG100 family type VII secretion target</fullName>
    </recommendedName>
</protein>
<evidence type="ECO:0008006" key="4">
    <source>
        <dbReference type="Google" id="ProtNLM"/>
    </source>
</evidence>